<name>A0ABN1M0Y6_9SPHN</name>
<dbReference type="SUPFAM" id="SSF48452">
    <property type="entry name" value="TPR-like"/>
    <property type="match status" value="1"/>
</dbReference>
<dbReference type="InterPro" id="IPR019734">
    <property type="entry name" value="TPR_rpt"/>
</dbReference>
<keyword evidence="1" id="KW-0802">TPR repeat</keyword>
<dbReference type="EMBL" id="BAAAFE010000004">
    <property type="protein sequence ID" value="GAA0862854.1"/>
    <property type="molecule type" value="Genomic_DNA"/>
</dbReference>
<evidence type="ECO:0000313" key="3">
    <source>
        <dbReference type="Proteomes" id="UP001500738"/>
    </source>
</evidence>
<dbReference type="InterPro" id="IPR012668">
    <property type="entry name" value="CHP02466"/>
</dbReference>
<dbReference type="Proteomes" id="UP001500738">
    <property type="component" value="Unassembled WGS sequence"/>
</dbReference>
<dbReference type="InterPro" id="IPR011990">
    <property type="entry name" value="TPR-like_helical_dom_sf"/>
</dbReference>
<evidence type="ECO:0000313" key="2">
    <source>
        <dbReference type="EMBL" id="GAA0862854.1"/>
    </source>
</evidence>
<dbReference type="Pfam" id="PF14559">
    <property type="entry name" value="TPR_19"/>
    <property type="match status" value="1"/>
</dbReference>
<sequence>MSFAARLAAARRGQADADDIADLARLALDEGEEEQALPLVLAAASRADAARLWQWAGLLQRGLDAHADAIDSFAKAARLAPDDASIAHGRARVAFEAGLDAVSLFEAAERLGPPNGDVLIGLAAARWAAGQGEAAEAALDAIVAQVPLWLQGHMQLAQLRALMGRREAATASFERALVQEPASLPLWRGLLDLHLQREDHAAQAEAVARAVAAGVAEADVADHAAIAAAELGQADRADRLFETLPGEAMRIATRIWRVRHLLRGARFPQAGPLVDAEIEAGGARRAAIWPYALLLWRLTDDPRYAWLAGDPGLVRTFDLRDRLPPLDALAAHLRTLHVARSEYLDQSVRGGTQTDGPLFSRIDPLTQALRAAVVGAIDAYVAALPAPDPSHPLLGVRRDRRRRFAGSWSVRLRGAGYHANHVHPQGWISSALYVALPETRPGDAPEAGWLALGEPQAALGLDLPPTRMVEPVAGRLVLFPSWMWHGTRPFVEGERLTVAFDVAPPR</sequence>
<accession>A0ABN1M0Y6</accession>
<gene>
    <name evidence="2" type="ORF">GCM10009115_11130</name>
</gene>
<evidence type="ECO:0000256" key="1">
    <source>
        <dbReference type="PROSITE-ProRule" id="PRU00339"/>
    </source>
</evidence>
<organism evidence="2 3">
    <name type="scientific">Sphingopyxis soli</name>
    <dbReference type="NCBI Taxonomy" id="592051"/>
    <lineage>
        <taxon>Bacteria</taxon>
        <taxon>Pseudomonadati</taxon>
        <taxon>Pseudomonadota</taxon>
        <taxon>Alphaproteobacteria</taxon>
        <taxon>Sphingomonadales</taxon>
        <taxon>Sphingomonadaceae</taxon>
        <taxon>Sphingopyxis</taxon>
    </lineage>
</organism>
<keyword evidence="3" id="KW-1185">Reference proteome</keyword>
<comment type="caution">
    <text evidence="2">The sequence shown here is derived from an EMBL/GenBank/DDBJ whole genome shotgun (WGS) entry which is preliminary data.</text>
</comment>
<reference evidence="2 3" key="1">
    <citation type="journal article" date="2019" name="Int. J. Syst. Evol. Microbiol.">
        <title>The Global Catalogue of Microorganisms (GCM) 10K type strain sequencing project: providing services to taxonomists for standard genome sequencing and annotation.</title>
        <authorList>
            <consortium name="The Broad Institute Genomics Platform"/>
            <consortium name="The Broad Institute Genome Sequencing Center for Infectious Disease"/>
            <person name="Wu L."/>
            <person name="Ma J."/>
        </authorList>
    </citation>
    <scope>NUCLEOTIDE SEQUENCE [LARGE SCALE GENOMIC DNA]</scope>
    <source>
        <strain evidence="2 3">JCM 15910</strain>
    </source>
</reference>
<dbReference type="Gene3D" id="1.25.40.10">
    <property type="entry name" value="Tetratricopeptide repeat domain"/>
    <property type="match status" value="2"/>
</dbReference>
<feature type="repeat" description="TPR" evidence="1">
    <location>
        <begin position="50"/>
        <end position="83"/>
    </location>
</feature>
<dbReference type="Gene3D" id="2.60.120.620">
    <property type="entry name" value="q2cbj1_9rhob like domain"/>
    <property type="match status" value="1"/>
</dbReference>
<dbReference type="PROSITE" id="PS50005">
    <property type="entry name" value="TPR"/>
    <property type="match status" value="1"/>
</dbReference>
<dbReference type="Pfam" id="PF13759">
    <property type="entry name" value="2OG-FeII_Oxy_5"/>
    <property type="match status" value="1"/>
</dbReference>
<protein>
    <submittedName>
        <fullName evidence="2">2OG-Fe(II) oxygenase</fullName>
    </submittedName>
</protein>
<proteinExistence type="predicted"/>
<dbReference type="RefSeq" id="WP_343227905.1">
    <property type="nucleotide sequence ID" value="NZ_BAAAFE010000004.1"/>
</dbReference>